<evidence type="ECO:0000313" key="5">
    <source>
        <dbReference type="Proteomes" id="UP001224775"/>
    </source>
</evidence>
<feature type="signal peptide" evidence="3">
    <location>
        <begin position="1"/>
        <end position="28"/>
    </location>
</feature>
<dbReference type="EMBL" id="JATAAI010000022">
    <property type="protein sequence ID" value="KAK1738023.1"/>
    <property type="molecule type" value="Genomic_DNA"/>
</dbReference>
<organism evidence="4 5">
    <name type="scientific">Skeletonema marinoi</name>
    <dbReference type="NCBI Taxonomy" id="267567"/>
    <lineage>
        <taxon>Eukaryota</taxon>
        <taxon>Sar</taxon>
        <taxon>Stramenopiles</taxon>
        <taxon>Ochrophyta</taxon>
        <taxon>Bacillariophyta</taxon>
        <taxon>Coscinodiscophyceae</taxon>
        <taxon>Thalassiosirophycidae</taxon>
        <taxon>Thalassiosirales</taxon>
        <taxon>Skeletonemataceae</taxon>
        <taxon>Skeletonema</taxon>
        <taxon>Skeletonema marinoi-dohrnii complex</taxon>
    </lineage>
</organism>
<reference evidence="4" key="1">
    <citation type="submission" date="2023-06" db="EMBL/GenBank/DDBJ databases">
        <title>Survivors Of The Sea: Transcriptome response of Skeletonema marinoi to long-term dormancy.</title>
        <authorList>
            <person name="Pinder M.I.M."/>
            <person name="Kourtchenko O."/>
            <person name="Robertson E.K."/>
            <person name="Larsson T."/>
            <person name="Maumus F."/>
            <person name="Osuna-Cruz C.M."/>
            <person name="Vancaester E."/>
            <person name="Stenow R."/>
            <person name="Vandepoele K."/>
            <person name="Ploug H."/>
            <person name="Bruchert V."/>
            <person name="Godhe A."/>
            <person name="Topel M."/>
        </authorList>
    </citation>
    <scope>NUCLEOTIDE SEQUENCE</scope>
    <source>
        <strain evidence="4">R05AC</strain>
    </source>
</reference>
<dbReference type="AlphaFoldDB" id="A0AAD8Y1X8"/>
<feature type="region of interest" description="Disordered" evidence="1">
    <location>
        <begin position="681"/>
        <end position="704"/>
    </location>
</feature>
<proteinExistence type="predicted"/>
<feature type="compositionally biased region" description="Acidic residues" evidence="1">
    <location>
        <begin position="187"/>
        <end position="209"/>
    </location>
</feature>
<evidence type="ECO:0000256" key="1">
    <source>
        <dbReference type="SAM" id="MobiDB-lite"/>
    </source>
</evidence>
<accession>A0AAD8Y1X8</accession>
<name>A0AAD8Y1X8_9STRA</name>
<feature type="transmembrane region" description="Helical" evidence="2">
    <location>
        <begin position="642"/>
        <end position="663"/>
    </location>
</feature>
<evidence type="ECO:0000313" key="4">
    <source>
        <dbReference type="EMBL" id="KAK1738023.1"/>
    </source>
</evidence>
<dbReference type="Proteomes" id="UP001224775">
    <property type="component" value="Unassembled WGS sequence"/>
</dbReference>
<keyword evidence="3" id="KW-0732">Signal</keyword>
<protein>
    <submittedName>
        <fullName evidence="4">Uncharacterized protein</fullName>
    </submittedName>
</protein>
<keyword evidence="5" id="KW-1185">Reference proteome</keyword>
<keyword evidence="2" id="KW-0472">Membrane</keyword>
<evidence type="ECO:0000256" key="3">
    <source>
        <dbReference type="SAM" id="SignalP"/>
    </source>
</evidence>
<feature type="compositionally biased region" description="Basic residues" evidence="1">
    <location>
        <begin position="556"/>
        <end position="574"/>
    </location>
</feature>
<evidence type="ECO:0000256" key="2">
    <source>
        <dbReference type="SAM" id="Phobius"/>
    </source>
</evidence>
<feature type="region of interest" description="Disordered" evidence="1">
    <location>
        <begin position="35"/>
        <end position="77"/>
    </location>
</feature>
<keyword evidence="2" id="KW-0812">Transmembrane</keyword>
<comment type="caution">
    <text evidence="4">The sequence shown here is derived from an EMBL/GenBank/DDBJ whole genome shotgun (WGS) entry which is preliminary data.</text>
</comment>
<feature type="region of interest" description="Disordered" evidence="1">
    <location>
        <begin position="183"/>
        <end position="217"/>
    </location>
</feature>
<feature type="region of interest" description="Disordered" evidence="1">
    <location>
        <begin position="553"/>
        <end position="594"/>
    </location>
</feature>
<keyword evidence="2" id="KW-1133">Transmembrane helix</keyword>
<gene>
    <name evidence="4" type="ORF">QTG54_011317</name>
</gene>
<feature type="compositionally biased region" description="Polar residues" evidence="1">
    <location>
        <begin position="54"/>
        <end position="71"/>
    </location>
</feature>
<feature type="chain" id="PRO_5041911848" evidence="3">
    <location>
        <begin position="29"/>
        <end position="704"/>
    </location>
</feature>
<sequence length="704" mass="77393">MKSRQNHLFAATLLLLSIFSENSVEIVAVDSPEAVDHAEERNNDAASAAEGKETINNVVGSKDQVTNNNNDADVEGNSIDDEKEYNSHHDIPSSIAEATLVGARLRQQLQENDNKDSSHSRNNIDINLLEWSELPTPMKEAALTLGCNSQIWDDGEESSQCELFWSELTQEEQKAAMVLGYQSSSWDGDDEDGEDEQELSAPEAADENDAYPNPQKAAHITGCHHWGAMGCNKGNANAGLASTTASKINATPGVIDDNDDDDSMILHQSSLAGSATAKIEAHVMKGVGKSSPLSAKKDMLKANNKVGMDSTATSNNPPQGFTLSARIVTSPHDGLSYFLDVPDVDMTTMMTVPYTFLDCGRNIESTTEAFSLDDLVVRHLPAGADISHWVNLGGGVTIDTEDDEDEDSSPRYINGNHDGRPRLLVALTPIEIIVSGNDEESRTFAPGEMILMEDTLGKGHKMKANARGKDLSVIMISLPHTVHYPAVNWSSVQKDHTKSSSSDSESSWHSGAHQSLFGFAPKHRHPRSKARHATKPCPLEYDSVYSSLFTPTSHTNLKRQKRRRRDLTRVKRKGFATTAEDSSDDSNYPPPPGFTTYNEPQTIFKYVPWSLRQSMLVGIGLSLTSSFVYCAQLLYPPFLALWGGATVVVLGAVVNVMGVRWLYQQNWVVVWEEERRWKRELRRHKKRKEEDAAKSKGPAADGGD</sequence>